<accession>A0A8H6Z0W5</accession>
<evidence type="ECO:0000313" key="3">
    <source>
        <dbReference type="EMBL" id="KAF7368341.1"/>
    </source>
</evidence>
<dbReference type="EMBL" id="JACAZI010000002">
    <property type="protein sequence ID" value="KAF7368341.1"/>
    <property type="molecule type" value="Genomic_DNA"/>
</dbReference>
<evidence type="ECO:0000256" key="1">
    <source>
        <dbReference type="SAM" id="MobiDB-lite"/>
    </source>
</evidence>
<evidence type="ECO:0000313" key="4">
    <source>
        <dbReference type="Proteomes" id="UP000620124"/>
    </source>
</evidence>
<dbReference type="AlphaFoldDB" id="A0A8H6Z0W5"/>
<evidence type="ECO:0000256" key="2">
    <source>
        <dbReference type="SAM" id="Phobius"/>
    </source>
</evidence>
<dbReference type="Proteomes" id="UP000620124">
    <property type="component" value="Unassembled WGS sequence"/>
</dbReference>
<dbReference type="Gene3D" id="2.60.120.260">
    <property type="entry name" value="Galactose-binding domain-like"/>
    <property type="match status" value="2"/>
</dbReference>
<keyword evidence="2" id="KW-1133">Transmembrane helix</keyword>
<protein>
    <submittedName>
        <fullName evidence="3">Uncharacterized protein</fullName>
    </submittedName>
</protein>
<dbReference type="OrthoDB" id="3052647at2759"/>
<comment type="caution">
    <text evidence="3">The sequence shown here is derived from an EMBL/GenBank/DDBJ whole genome shotgun (WGS) entry which is preliminary data.</text>
</comment>
<feature type="region of interest" description="Disordered" evidence="1">
    <location>
        <begin position="304"/>
        <end position="325"/>
    </location>
</feature>
<gene>
    <name evidence="3" type="ORF">MVEN_00155600</name>
</gene>
<keyword evidence="2" id="KW-0472">Membrane</keyword>
<organism evidence="3 4">
    <name type="scientific">Mycena venus</name>
    <dbReference type="NCBI Taxonomy" id="2733690"/>
    <lineage>
        <taxon>Eukaryota</taxon>
        <taxon>Fungi</taxon>
        <taxon>Dikarya</taxon>
        <taxon>Basidiomycota</taxon>
        <taxon>Agaricomycotina</taxon>
        <taxon>Agaricomycetes</taxon>
        <taxon>Agaricomycetidae</taxon>
        <taxon>Agaricales</taxon>
        <taxon>Marasmiineae</taxon>
        <taxon>Mycenaceae</taxon>
        <taxon>Mycena</taxon>
    </lineage>
</organism>
<sequence>MSSSQPLRQRLVDDSDAAIQYGEGWFKADPDMLASVGNYGPVFNSTSHATSSNTTLTFPFNGTSIVVSGTIAVKTDINNVTDPSWECFVDGAKIDNPQPTFPFGENNWNLCKAPDIAAGSHELKIRVISSGQPFYFDYVTYTPEPTDEFAEALLLYINGDSAISFSSGWQSIGGGNITVMNGAQVSLDFEGTQVTMHGYIPNEFPHAATWATYSVDAGPFVNFTLNGLPENSASVYFVPLFTTPILDSGTHKLVVTHGGDAEHTPLVLNKFVIATGSGPGSAVTESSVGSSELATSASLSPPTISLLSPSSPSASPPASTVQSSQMAKSSTSVGAVAGSTVAGGIALLSLIFLGFFCYRRRRRQHSSLTPNASFLSSMTPYPYDMSPVDDVNSPVLVTSKRQLRRATALPPFPAPASILQIRINPRPYSQPARMGTIIGETGVSGPLPTPPERNVPRIVVRHEDSGYRLGAGGAVVDLPPGYSPA</sequence>
<keyword evidence="4" id="KW-1185">Reference proteome</keyword>
<name>A0A8H6Z0W5_9AGAR</name>
<feature type="transmembrane region" description="Helical" evidence="2">
    <location>
        <begin position="333"/>
        <end position="358"/>
    </location>
</feature>
<reference evidence="3" key="1">
    <citation type="submission" date="2020-05" db="EMBL/GenBank/DDBJ databases">
        <title>Mycena genomes resolve the evolution of fungal bioluminescence.</title>
        <authorList>
            <person name="Tsai I.J."/>
        </authorList>
    </citation>
    <scope>NUCLEOTIDE SEQUENCE</scope>
    <source>
        <strain evidence="3">CCC161011</strain>
    </source>
</reference>
<keyword evidence="2" id="KW-0812">Transmembrane</keyword>
<dbReference type="CDD" id="cd12087">
    <property type="entry name" value="TM_EGFR-like"/>
    <property type="match status" value="1"/>
</dbReference>
<proteinExistence type="predicted"/>